<name>A0ABU2K6P7_9ACTN</name>
<proteinExistence type="predicted"/>
<dbReference type="Proteomes" id="UP001183222">
    <property type="component" value="Unassembled WGS sequence"/>
</dbReference>
<feature type="region of interest" description="Disordered" evidence="1">
    <location>
        <begin position="206"/>
        <end position="231"/>
    </location>
</feature>
<protein>
    <submittedName>
        <fullName evidence="3">Uncharacterized protein</fullName>
    </submittedName>
</protein>
<keyword evidence="2" id="KW-1133">Transmembrane helix</keyword>
<keyword evidence="4" id="KW-1185">Reference proteome</keyword>
<sequence>MPGLSGRPALVLAAPFAAVLAVAGGLALDGSAVFGLGVVTGLVGAAWAGAAWEGSRDGEVALVTGALAAARTGGGLLVVCGAAVLVGTAVTLLVGALLAAAAVLLHRPDPSRAAPALPDEPEGPVVLSPLHPAAPTFRIGSVGSVRAALPPVRALSARSLGEEWLRTTAVLDASPEPGTREAVAARRQSVLDELERRDPAGFARWLAHGTDRSSNPADFVHEEPRAGDGAG</sequence>
<evidence type="ECO:0000313" key="3">
    <source>
        <dbReference type="EMBL" id="MDT0275836.1"/>
    </source>
</evidence>
<accession>A0ABU2K6P7</accession>
<organism evidence="3 4">
    <name type="scientific">Blastococcus goldschmidtiae</name>
    <dbReference type="NCBI Taxonomy" id="3075546"/>
    <lineage>
        <taxon>Bacteria</taxon>
        <taxon>Bacillati</taxon>
        <taxon>Actinomycetota</taxon>
        <taxon>Actinomycetes</taxon>
        <taxon>Geodermatophilales</taxon>
        <taxon>Geodermatophilaceae</taxon>
        <taxon>Blastococcus</taxon>
    </lineage>
</organism>
<feature type="compositionally biased region" description="Basic and acidic residues" evidence="1">
    <location>
        <begin position="219"/>
        <end position="231"/>
    </location>
</feature>
<dbReference type="EMBL" id="JAVREI010000003">
    <property type="protein sequence ID" value="MDT0275836.1"/>
    <property type="molecule type" value="Genomic_DNA"/>
</dbReference>
<feature type="transmembrane region" description="Helical" evidence="2">
    <location>
        <begin position="76"/>
        <end position="105"/>
    </location>
</feature>
<dbReference type="RefSeq" id="WP_311344655.1">
    <property type="nucleotide sequence ID" value="NZ_JAVREI010000003.1"/>
</dbReference>
<comment type="caution">
    <text evidence="3">The sequence shown here is derived from an EMBL/GenBank/DDBJ whole genome shotgun (WGS) entry which is preliminary data.</text>
</comment>
<evidence type="ECO:0000256" key="2">
    <source>
        <dbReference type="SAM" id="Phobius"/>
    </source>
</evidence>
<keyword evidence="2" id="KW-0812">Transmembrane</keyword>
<gene>
    <name evidence="3" type="ORF">RM425_07965</name>
</gene>
<evidence type="ECO:0000256" key="1">
    <source>
        <dbReference type="SAM" id="MobiDB-lite"/>
    </source>
</evidence>
<evidence type="ECO:0000313" key="4">
    <source>
        <dbReference type="Proteomes" id="UP001183222"/>
    </source>
</evidence>
<keyword evidence="2" id="KW-0472">Membrane</keyword>
<reference evidence="4" key="1">
    <citation type="submission" date="2023-07" db="EMBL/GenBank/DDBJ databases">
        <title>30 novel species of actinomycetes from the DSMZ collection.</title>
        <authorList>
            <person name="Nouioui I."/>
        </authorList>
    </citation>
    <scope>NUCLEOTIDE SEQUENCE [LARGE SCALE GENOMIC DNA]</scope>
    <source>
        <strain evidence="4">DSM 46792</strain>
    </source>
</reference>